<dbReference type="PANTHER" id="PTHR35176:SF6">
    <property type="entry name" value="HEME OXYGENASE HI_0854-RELATED"/>
    <property type="match status" value="1"/>
</dbReference>
<sequence length="172" mass="18957">MTQVCMGFHQVEGAIRSQRCGTLATLDREGRPHATEVVYALSPRSTPLMLYVTTRTTTAKAKNIRRDAEVAFVIPVPHRTIALFPPGAVQFQATAELVGTNDTAALAAFQATWFLRRILRAEQRILAGTDEMCFIAIRPHDTLFSYGIGMSVPAILRQPRQAVGRVQLPPGR</sequence>
<dbReference type="GO" id="GO:0016627">
    <property type="term" value="F:oxidoreductase activity, acting on the CH-CH group of donors"/>
    <property type="evidence" value="ECO:0007669"/>
    <property type="project" value="TreeGrafter"/>
</dbReference>
<evidence type="ECO:0000313" key="4">
    <source>
        <dbReference type="Proteomes" id="UP000070612"/>
    </source>
</evidence>
<keyword evidence="1" id="KW-0560">Oxidoreductase</keyword>
<dbReference type="PATRIC" id="fig|59750.3.peg.1430"/>
<dbReference type="SUPFAM" id="SSF50475">
    <property type="entry name" value="FMN-binding split barrel"/>
    <property type="match status" value="1"/>
</dbReference>
<feature type="domain" description="Pyridoxamine 5'-phosphate oxidase N-terminal" evidence="2">
    <location>
        <begin position="10"/>
        <end position="117"/>
    </location>
</feature>
<evidence type="ECO:0000259" key="2">
    <source>
        <dbReference type="Pfam" id="PF01243"/>
    </source>
</evidence>
<dbReference type="AlphaFoldDB" id="A0A132PKI0"/>
<dbReference type="Gene3D" id="2.30.110.10">
    <property type="entry name" value="Electron Transport, Fmn-binding Protein, Chain A"/>
    <property type="match status" value="1"/>
</dbReference>
<dbReference type="InterPro" id="IPR011576">
    <property type="entry name" value="Pyridox_Oxase_N"/>
</dbReference>
<dbReference type="EMBL" id="LGTW01000013">
    <property type="protein sequence ID" value="KWX22522.1"/>
    <property type="molecule type" value="Genomic_DNA"/>
</dbReference>
<dbReference type="InterPro" id="IPR052019">
    <property type="entry name" value="F420H2_bilvrd_red/Heme_oxyg"/>
</dbReference>
<dbReference type="GO" id="GO:0070967">
    <property type="term" value="F:coenzyme F420 binding"/>
    <property type="evidence" value="ECO:0007669"/>
    <property type="project" value="TreeGrafter"/>
</dbReference>
<name>A0A132PKI0_9MYCO</name>
<evidence type="ECO:0000313" key="3">
    <source>
        <dbReference type="EMBL" id="KWX22522.1"/>
    </source>
</evidence>
<organism evidence="3 4">
    <name type="scientific">Mycolicibacterium wolinskyi</name>
    <dbReference type="NCBI Taxonomy" id="59750"/>
    <lineage>
        <taxon>Bacteria</taxon>
        <taxon>Bacillati</taxon>
        <taxon>Actinomycetota</taxon>
        <taxon>Actinomycetes</taxon>
        <taxon>Mycobacteriales</taxon>
        <taxon>Mycobacteriaceae</taxon>
        <taxon>Mycolicibacterium</taxon>
    </lineage>
</organism>
<dbReference type="PANTHER" id="PTHR35176">
    <property type="entry name" value="HEME OXYGENASE HI_0854-RELATED"/>
    <property type="match status" value="1"/>
</dbReference>
<dbReference type="InterPro" id="IPR012349">
    <property type="entry name" value="Split_barrel_FMN-bd"/>
</dbReference>
<dbReference type="Proteomes" id="UP000070612">
    <property type="component" value="Unassembled WGS sequence"/>
</dbReference>
<dbReference type="Pfam" id="PF01243">
    <property type="entry name" value="PNPOx_N"/>
    <property type="match status" value="1"/>
</dbReference>
<comment type="caution">
    <text evidence="3">The sequence shown here is derived from an EMBL/GenBank/DDBJ whole genome shotgun (WGS) entry which is preliminary data.</text>
</comment>
<proteinExistence type="predicted"/>
<reference evidence="3 4" key="1">
    <citation type="submission" date="2015-07" db="EMBL/GenBank/DDBJ databases">
        <title>A draft genome sequence of Mycobacterium wolinskyi.</title>
        <authorList>
            <person name="de Man T.J."/>
            <person name="Perry K.A."/>
            <person name="Coulliette A.D."/>
            <person name="Jensen B."/>
            <person name="Toney N.C."/>
            <person name="Limbago B.M."/>
            <person name="Noble-Wang J."/>
        </authorList>
    </citation>
    <scope>NUCLEOTIDE SEQUENCE [LARGE SCALE GENOMIC DNA]</scope>
    <source>
        <strain evidence="3 4">CDC_01</strain>
    </source>
</reference>
<accession>A0A132PKI0</accession>
<keyword evidence="4" id="KW-1185">Reference proteome</keyword>
<dbReference type="GO" id="GO:0005829">
    <property type="term" value="C:cytosol"/>
    <property type="evidence" value="ECO:0007669"/>
    <property type="project" value="TreeGrafter"/>
</dbReference>
<protein>
    <submittedName>
        <fullName evidence="3">Pyridoxamine 5'-phosphate oxidase</fullName>
    </submittedName>
</protein>
<evidence type="ECO:0000256" key="1">
    <source>
        <dbReference type="ARBA" id="ARBA00023002"/>
    </source>
</evidence>
<gene>
    <name evidence="3" type="ORF">AFM11_20480</name>
</gene>